<protein>
    <recommendedName>
        <fullName evidence="3">3-beta hydroxysteroid dehydrogenase/isomerase domain-containing protein</fullName>
    </recommendedName>
</protein>
<dbReference type="Proteomes" id="UP000258309">
    <property type="component" value="Unassembled WGS sequence"/>
</dbReference>
<dbReference type="SUPFAM" id="SSF51735">
    <property type="entry name" value="NAD(P)-binding Rossmann-fold domains"/>
    <property type="match status" value="1"/>
</dbReference>
<keyword evidence="2" id="KW-0560">Oxidoreductase</keyword>
<dbReference type="GO" id="GO:0006694">
    <property type="term" value="P:steroid biosynthetic process"/>
    <property type="evidence" value="ECO:0007669"/>
    <property type="project" value="InterPro"/>
</dbReference>
<organism evidence="4 5">
    <name type="scientific">Scytalidium lignicola</name>
    <name type="common">Hyphomycete</name>
    <dbReference type="NCBI Taxonomy" id="5539"/>
    <lineage>
        <taxon>Eukaryota</taxon>
        <taxon>Fungi</taxon>
        <taxon>Dikarya</taxon>
        <taxon>Ascomycota</taxon>
        <taxon>Pezizomycotina</taxon>
        <taxon>Leotiomycetes</taxon>
        <taxon>Leotiomycetes incertae sedis</taxon>
        <taxon>Scytalidium</taxon>
    </lineage>
</organism>
<dbReference type="PANTHER" id="PTHR43245:SF51">
    <property type="entry name" value="SHORT CHAIN DEHYDROGENASE_REDUCTASE FAMILY 42E, MEMBER 2"/>
    <property type="match status" value="1"/>
</dbReference>
<dbReference type="PANTHER" id="PTHR43245">
    <property type="entry name" value="BIFUNCTIONAL POLYMYXIN RESISTANCE PROTEIN ARNA"/>
    <property type="match status" value="1"/>
</dbReference>
<evidence type="ECO:0000256" key="1">
    <source>
        <dbReference type="ARBA" id="ARBA00009219"/>
    </source>
</evidence>
<dbReference type="EMBL" id="NCSJ02000043">
    <property type="protein sequence ID" value="RFU32998.1"/>
    <property type="molecule type" value="Genomic_DNA"/>
</dbReference>
<dbReference type="InterPro" id="IPR036291">
    <property type="entry name" value="NAD(P)-bd_dom_sf"/>
</dbReference>
<proteinExistence type="inferred from homology"/>
<feature type="domain" description="3-beta hydroxysteroid dehydrogenase/isomerase" evidence="3">
    <location>
        <begin position="13"/>
        <end position="277"/>
    </location>
</feature>
<dbReference type="Pfam" id="PF01073">
    <property type="entry name" value="3Beta_HSD"/>
    <property type="match status" value="1"/>
</dbReference>
<dbReference type="Gene3D" id="3.40.50.720">
    <property type="entry name" value="NAD(P)-binding Rossmann-like Domain"/>
    <property type="match status" value="1"/>
</dbReference>
<dbReference type="InterPro" id="IPR050177">
    <property type="entry name" value="Lipid_A_modif_metabolic_enz"/>
</dbReference>
<comment type="caution">
    <text evidence="4">The sequence shown here is derived from an EMBL/GenBank/DDBJ whole genome shotgun (WGS) entry which is preliminary data.</text>
</comment>
<feature type="non-terminal residue" evidence="4">
    <location>
        <position position="374"/>
    </location>
</feature>
<keyword evidence="5" id="KW-1185">Reference proteome</keyword>
<accession>A0A3E2HHU8</accession>
<evidence type="ECO:0000313" key="5">
    <source>
        <dbReference type="Proteomes" id="UP000258309"/>
    </source>
</evidence>
<sequence length="374" mass="41635">MSESKFSLGKVSVISGCGFVGSYIVDILRTECKASVYILSRNSSKEPNKFPDVQYFDADISSIKQVLPIFEKIRPDVVINTVSPPPTSSTAEMFWKINVEGTRCLLDASKKTGVKAFVYTSSSTVIKNNPTMSLENADETWPVITGASQKDPYLRSKAEAENMVIAAHRQNGLLTCALCASAIFGERDRNSLPGFVQRYNEGKTGVQIGDNSNIFDWTYVGNHAYAHILAADALLKAHSSLAPIPENKRVDGEVFYTTNDEPRWHFWDLPHALWVSLADAIGDGKLEIKPKVIPLWQATLMAYIITSICWLMGKKSPMQPAMVSHCCRTAYFNNSKAKERLGYRVRVPLDEAVQRSVKWCIETGIVQPQSKKNK</sequence>
<dbReference type="OrthoDB" id="10058185at2759"/>
<feature type="non-terminal residue" evidence="4">
    <location>
        <position position="1"/>
    </location>
</feature>
<gene>
    <name evidence="4" type="ORF">B7463_g3336</name>
</gene>
<evidence type="ECO:0000313" key="4">
    <source>
        <dbReference type="EMBL" id="RFU32998.1"/>
    </source>
</evidence>
<evidence type="ECO:0000259" key="3">
    <source>
        <dbReference type="Pfam" id="PF01073"/>
    </source>
</evidence>
<dbReference type="STRING" id="5539.A0A3E2HHU8"/>
<dbReference type="OMA" id="RMLLINR"/>
<evidence type="ECO:0000256" key="2">
    <source>
        <dbReference type="ARBA" id="ARBA00023002"/>
    </source>
</evidence>
<dbReference type="AlphaFoldDB" id="A0A3E2HHU8"/>
<dbReference type="InterPro" id="IPR002225">
    <property type="entry name" value="3Beta_OHSteriod_DH/Estase"/>
</dbReference>
<reference evidence="4 5" key="1">
    <citation type="submission" date="2018-05" db="EMBL/GenBank/DDBJ databases">
        <title>Draft genome sequence of Scytalidium lignicola DSM 105466, a ubiquitous saprotrophic fungus.</title>
        <authorList>
            <person name="Buettner E."/>
            <person name="Gebauer A.M."/>
            <person name="Hofrichter M."/>
            <person name="Liers C."/>
            <person name="Kellner H."/>
        </authorList>
    </citation>
    <scope>NUCLEOTIDE SEQUENCE [LARGE SCALE GENOMIC DNA]</scope>
    <source>
        <strain evidence="4 5">DSM 105466</strain>
    </source>
</reference>
<name>A0A3E2HHU8_SCYLI</name>
<dbReference type="GO" id="GO:0016616">
    <property type="term" value="F:oxidoreductase activity, acting on the CH-OH group of donors, NAD or NADP as acceptor"/>
    <property type="evidence" value="ECO:0007669"/>
    <property type="project" value="InterPro"/>
</dbReference>
<comment type="similarity">
    <text evidence="1">Belongs to the 3-beta-HSD family.</text>
</comment>